<keyword evidence="11" id="KW-0963">Cytoplasm</keyword>
<keyword evidence="3 11" id="KW-0808">Transferase</keyword>
<dbReference type="EMBL" id="QGLE01000007">
    <property type="protein sequence ID" value="PWR21340.1"/>
    <property type="molecule type" value="Genomic_DNA"/>
</dbReference>
<dbReference type="InterPro" id="IPR002877">
    <property type="entry name" value="RNA_MeTrfase_FtsJ_dom"/>
</dbReference>
<feature type="binding site" evidence="11">
    <location>
        <position position="129"/>
    </location>
    <ligand>
        <name>S-adenosyl-L-methionine</name>
        <dbReference type="ChEBI" id="CHEBI:59789"/>
    </ligand>
</feature>
<evidence type="ECO:0000256" key="3">
    <source>
        <dbReference type="ARBA" id="ARBA00022679"/>
    </source>
</evidence>
<dbReference type="InterPro" id="IPR015507">
    <property type="entry name" value="rRNA-MeTfrase_E"/>
</dbReference>
<evidence type="ECO:0000313" key="14">
    <source>
        <dbReference type="EMBL" id="PWR21340.1"/>
    </source>
</evidence>
<organism evidence="14 15">
    <name type="scientific">Zavarzinia aquatilis</name>
    <dbReference type="NCBI Taxonomy" id="2211142"/>
    <lineage>
        <taxon>Bacteria</taxon>
        <taxon>Pseudomonadati</taxon>
        <taxon>Pseudomonadota</taxon>
        <taxon>Alphaproteobacteria</taxon>
        <taxon>Rhodospirillales</taxon>
        <taxon>Zavarziniaceae</taxon>
        <taxon>Zavarzinia</taxon>
    </lineage>
</organism>
<feature type="binding site" evidence="11">
    <location>
        <position position="88"/>
    </location>
    <ligand>
        <name>S-adenosyl-L-methionine</name>
        <dbReference type="ChEBI" id="CHEBI:59789"/>
    </ligand>
</feature>
<evidence type="ECO:0000256" key="7">
    <source>
        <dbReference type="ARBA" id="ARBA00041129"/>
    </source>
</evidence>
<evidence type="ECO:0000256" key="10">
    <source>
        <dbReference type="ARBA" id="ARBA00048970"/>
    </source>
</evidence>
<dbReference type="HAMAP" id="MF_01547">
    <property type="entry name" value="RNA_methyltr_E"/>
    <property type="match status" value="1"/>
</dbReference>
<dbReference type="AlphaFoldDB" id="A0A317E537"/>
<comment type="caution">
    <text evidence="14">The sequence shown here is derived from an EMBL/GenBank/DDBJ whole genome shotgun (WGS) entry which is preliminary data.</text>
</comment>
<dbReference type="InterPro" id="IPR029063">
    <property type="entry name" value="SAM-dependent_MTases_sf"/>
</dbReference>
<evidence type="ECO:0000256" key="11">
    <source>
        <dbReference type="HAMAP-Rule" id="MF_01547"/>
    </source>
</evidence>
<dbReference type="EC" id="2.1.1.166" evidence="6 11"/>
<accession>A0A317E537</accession>
<dbReference type="PIRSF" id="PIRSF005461">
    <property type="entry name" value="23S_rRNA_mtase"/>
    <property type="match status" value="1"/>
</dbReference>
<keyword evidence="15" id="KW-1185">Reference proteome</keyword>
<keyword evidence="4 11" id="KW-0949">S-adenosyl-L-methionine</keyword>
<feature type="active site" description="Proton acceptor" evidence="11 12">
    <location>
        <position position="193"/>
    </location>
</feature>
<proteinExistence type="inferred from homology"/>
<comment type="subcellular location">
    <subcellularLocation>
        <location evidence="11">Cytoplasm</location>
    </subcellularLocation>
</comment>
<evidence type="ECO:0000256" key="1">
    <source>
        <dbReference type="ARBA" id="ARBA00022552"/>
    </source>
</evidence>
<evidence type="ECO:0000259" key="13">
    <source>
        <dbReference type="Pfam" id="PF01728"/>
    </source>
</evidence>
<comment type="similarity">
    <text evidence="11">Belongs to the class I-like SAM-binding methyltransferase superfamily. RNA methyltransferase RlmE family.</text>
</comment>
<keyword evidence="1 11" id="KW-0698">rRNA processing</keyword>
<evidence type="ECO:0000256" key="4">
    <source>
        <dbReference type="ARBA" id="ARBA00022691"/>
    </source>
</evidence>
<evidence type="ECO:0000256" key="2">
    <source>
        <dbReference type="ARBA" id="ARBA00022603"/>
    </source>
</evidence>
<dbReference type="OrthoDB" id="9790080at2"/>
<dbReference type="GO" id="GO:0008650">
    <property type="term" value="F:rRNA (uridine-2'-O-)-methyltransferase activity"/>
    <property type="evidence" value="ECO:0007669"/>
    <property type="project" value="UniProtKB-UniRule"/>
</dbReference>
<comment type="function">
    <text evidence="5 11">Specifically methylates the uridine in position 2552 of 23S rRNA at the 2'-O position of the ribose in the fully assembled 50S ribosomal subunit.</text>
</comment>
<feature type="binding site" evidence="11">
    <location>
        <position position="86"/>
    </location>
    <ligand>
        <name>S-adenosyl-L-methionine</name>
        <dbReference type="ChEBI" id="CHEBI:59789"/>
    </ligand>
</feature>
<dbReference type="Pfam" id="PF01728">
    <property type="entry name" value="FtsJ"/>
    <property type="match status" value="1"/>
</dbReference>
<dbReference type="InterPro" id="IPR050082">
    <property type="entry name" value="RNA_methyltr_RlmE"/>
</dbReference>
<reference evidence="14 15" key="1">
    <citation type="submission" date="2018-05" db="EMBL/GenBank/DDBJ databases">
        <title>Zavarzinia sp. HR-AS.</title>
        <authorList>
            <person name="Lee Y."/>
            <person name="Jeon C.O."/>
        </authorList>
    </citation>
    <scope>NUCLEOTIDE SEQUENCE [LARGE SCALE GENOMIC DNA]</scope>
    <source>
        <strain evidence="14 15">HR-AS</strain>
    </source>
</reference>
<dbReference type="Gene3D" id="3.40.50.150">
    <property type="entry name" value="Vaccinia Virus protein VP39"/>
    <property type="match status" value="1"/>
</dbReference>
<evidence type="ECO:0000256" key="12">
    <source>
        <dbReference type="PIRSR" id="PIRSR005461-1"/>
    </source>
</evidence>
<dbReference type="Proteomes" id="UP000245461">
    <property type="component" value="Unassembled WGS sequence"/>
</dbReference>
<sequence length="238" mass="25315">MSGQGSGKGGSISGQNRGLHVRVKTAKKRTVSSARWLERQLNDPYVAAAKREGYRSRAAFKLLEIDDKLRVLRPGAVVVDLGAAPGGWCQVASVRVRSRPGDPAPNGKVVGIDLTEVAPLPGAEVIQFDFLAEDAPEKLRELLGGPADVVLSDMAASSTGHKATDHLKIMALCEAALDFAIEVLKPGGAFIAKVLQGGSENQLMAAMRKHFAMVKHMKPPASRSDSSEMYVVATGFRS</sequence>
<evidence type="ECO:0000313" key="15">
    <source>
        <dbReference type="Proteomes" id="UP000245461"/>
    </source>
</evidence>
<feature type="binding site" evidence="11">
    <location>
        <position position="153"/>
    </location>
    <ligand>
        <name>S-adenosyl-L-methionine</name>
        <dbReference type="ChEBI" id="CHEBI:59789"/>
    </ligand>
</feature>
<keyword evidence="2 11" id="KW-0489">Methyltransferase</keyword>
<gene>
    <name evidence="11" type="primary">rlmE</name>
    <name evidence="11" type="synonym">ftsJ</name>
    <name evidence="11" type="synonym">rrmJ</name>
    <name evidence="14" type="ORF">DKG74_12915</name>
</gene>
<evidence type="ECO:0000256" key="6">
    <source>
        <dbReference type="ARBA" id="ARBA00038861"/>
    </source>
</evidence>
<feature type="binding site" evidence="11">
    <location>
        <position position="113"/>
    </location>
    <ligand>
        <name>S-adenosyl-L-methionine</name>
        <dbReference type="ChEBI" id="CHEBI:59789"/>
    </ligand>
</feature>
<protein>
    <recommendedName>
        <fullName evidence="7 11">Ribosomal RNA large subunit methyltransferase E</fullName>
        <ecNumber evidence="6 11">2.1.1.166</ecNumber>
    </recommendedName>
    <alternativeName>
        <fullName evidence="9 11">23S rRNA Um2552 methyltransferase</fullName>
    </alternativeName>
    <alternativeName>
        <fullName evidence="8 11">rRNA (uridine-2'-O-)-methyltransferase</fullName>
    </alternativeName>
</protein>
<dbReference type="RefSeq" id="WP_109906450.1">
    <property type="nucleotide sequence ID" value="NZ_QGLE01000007.1"/>
</dbReference>
<feature type="domain" description="Ribosomal RNA methyltransferase FtsJ" evidence="13">
    <location>
        <begin position="54"/>
        <end position="236"/>
    </location>
</feature>
<comment type="catalytic activity">
    <reaction evidence="10 11">
        <text>uridine(2552) in 23S rRNA + S-adenosyl-L-methionine = 2'-O-methyluridine(2552) in 23S rRNA + S-adenosyl-L-homocysteine + H(+)</text>
        <dbReference type="Rhea" id="RHEA:42720"/>
        <dbReference type="Rhea" id="RHEA-COMP:10202"/>
        <dbReference type="Rhea" id="RHEA-COMP:10203"/>
        <dbReference type="ChEBI" id="CHEBI:15378"/>
        <dbReference type="ChEBI" id="CHEBI:57856"/>
        <dbReference type="ChEBI" id="CHEBI:59789"/>
        <dbReference type="ChEBI" id="CHEBI:65315"/>
        <dbReference type="ChEBI" id="CHEBI:74478"/>
        <dbReference type="EC" id="2.1.1.166"/>
    </reaction>
</comment>
<evidence type="ECO:0000256" key="5">
    <source>
        <dbReference type="ARBA" id="ARBA00037569"/>
    </source>
</evidence>
<dbReference type="PANTHER" id="PTHR10920:SF18">
    <property type="entry name" value="RRNA METHYLTRANSFERASE 2, MITOCHONDRIAL"/>
    <property type="match status" value="1"/>
</dbReference>
<dbReference type="GO" id="GO:0005737">
    <property type="term" value="C:cytoplasm"/>
    <property type="evidence" value="ECO:0007669"/>
    <property type="project" value="UniProtKB-SubCell"/>
</dbReference>
<evidence type="ECO:0000256" key="9">
    <source>
        <dbReference type="ARBA" id="ARBA00042745"/>
    </source>
</evidence>
<name>A0A317E537_9PROT</name>
<dbReference type="PANTHER" id="PTHR10920">
    <property type="entry name" value="RIBOSOMAL RNA METHYLTRANSFERASE"/>
    <property type="match status" value="1"/>
</dbReference>
<evidence type="ECO:0000256" key="8">
    <source>
        <dbReference type="ARBA" id="ARBA00041995"/>
    </source>
</evidence>
<dbReference type="SUPFAM" id="SSF53335">
    <property type="entry name" value="S-adenosyl-L-methionine-dependent methyltransferases"/>
    <property type="match status" value="1"/>
</dbReference>